<dbReference type="STRING" id="795359.TOPB45_0912"/>
<organism evidence="4 5">
    <name type="scientific">Thermodesulfobacterium geofontis (strain OPF15)</name>
    <dbReference type="NCBI Taxonomy" id="795359"/>
    <lineage>
        <taxon>Bacteria</taxon>
        <taxon>Pseudomonadati</taxon>
        <taxon>Thermodesulfobacteriota</taxon>
        <taxon>Thermodesulfobacteria</taxon>
        <taxon>Thermodesulfobacteriales</taxon>
        <taxon>Thermodesulfobacteriaceae</taxon>
        <taxon>Thermodesulfobacterium</taxon>
    </lineage>
</organism>
<sequence length="137" mass="16550">MKYIFLIFLFFLLCNPLWSQENEEKKAEKVIKEPTFYGFILDRTKSKIGRDFFENFSGLWEFPPGTEHLNIVIDEQSDPRWGSQILIFVEDTLVYYTLLKPRSEDIDQKAEEAVQVVFNYLMDYLKYQKYLEEEKFM</sequence>
<protein>
    <recommendedName>
        <fullName evidence="2">Curli production assembly/transport component CsgE</fullName>
    </recommendedName>
</protein>
<reference evidence="4 5" key="1">
    <citation type="journal article" date="2013" name="Genome Announc.">
        <title>Complete genome sequence of the hyperthermophilic sulfate-reducing bacterium Thermodesulfobacterium geofontis OPF15T.</title>
        <authorList>
            <person name="Elkins J.G."/>
            <person name="Hamilton-Brehm S.D."/>
            <person name="Lucas S."/>
            <person name="Han J."/>
            <person name="Lapidus A."/>
            <person name="Cheng J.F."/>
            <person name="Goodwin L.A."/>
            <person name="Pitluck S."/>
            <person name="Peters L."/>
            <person name="Mikhailova N."/>
            <person name="Davenport K.W."/>
            <person name="Detter J.C."/>
            <person name="Han C.S."/>
            <person name="Tapia R."/>
            <person name="Land M.L."/>
            <person name="Hauser L."/>
            <person name="Kyrpides N.C."/>
            <person name="Ivanova N.N."/>
            <person name="Pagani I."/>
            <person name="Bruce D."/>
            <person name="Woyke T."/>
            <person name="Cottingham R.W."/>
        </authorList>
    </citation>
    <scope>NUCLEOTIDE SEQUENCE [LARGE SCALE GENOMIC DNA]</scope>
    <source>
        <strain evidence="4 5">OPF15</strain>
    </source>
</reference>
<evidence type="ECO:0000313" key="4">
    <source>
        <dbReference type="EMBL" id="AEH23009.1"/>
    </source>
</evidence>
<comment type="function">
    <text evidence="1">May be involved in the biogenesis of curli organelles.</text>
</comment>
<name>F8C4H9_THEGP</name>
<dbReference type="InterPro" id="IPR018900">
    <property type="entry name" value="Curli_CsgE"/>
</dbReference>
<dbReference type="OrthoDB" id="1524955at2"/>
<evidence type="ECO:0000256" key="1">
    <source>
        <dbReference type="ARBA" id="ARBA00003989"/>
    </source>
</evidence>
<keyword evidence="5" id="KW-1185">Reference proteome</keyword>
<dbReference type="EMBL" id="CP002829">
    <property type="protein sequence ID" value="AEH23009.1"/>
    <property type="molecule type" value="Genomic_DNA"/>
</dbReference>
<gene>
    <name evidence="4" type="ordered locus">TOPB45_0912</name>
</gene>
<dbReference type="AlphaFoldDB" id="F8C4H9"/>
<evidence type="ECO:0000256" key="2">
    <source>
        <dbReference type="ARBA" id="ARBA00014024"/>
    </source>
</evidence>
<evidence type="ECO:0000256" key="3">
    <source>
        <dbReference type="ARBA" id="ARBA00022729"/>
    </source>
</evidence>
<proteinExistence type="predicted"/>
<dbReference type="eggNOG" id="ENOG5030P68">
    <property type="taxonomic scope" value="Bacteria"/>
</dbReference>
<dbReference type="PATRIC" id="fig|795359.3.peg.922"/>
<dbReference type="Proteomes" id="UP000006583">
    <property type="component" value="Chromosome"/>
</dbReference>
<dbReference type="Pfam" id="PF10627">
    <property type="entry name" value="CsgE"/>
    <property type="match status" value="1"/>
</dbReference>
<dbReference type="HOGENOM" id="CLU_1864194_0_0_0"/>
<dbReference type="KEGG" id="top:TOPB45_0912"/>
<evidence type="ECO:0000313" key="5">
    <source>
        <dbReference type="Proteomes" id="UP000006583"/>
    </source>
</evidence>
<dbReference type="RefSeq" id="WP_013909707.1">
    <property type="nucleotide sequence ID" value="NC_015682.1"/>
</dbReference>
<accession>F8C4H9</accession>
<keyword evidence="3" id="KW-0732">Signal</keyword>